<gene>
    <name evidence="9" type="primary">TY3B-I_389</name>
    <name evidence="9" type="ORF">NPIL_134511</name>
</gene>
<dbReference type="EMBL" id="BMAW01095364">
    <property type="protein sequence ID" value="GFS69968.1"/>
    <property type="molecule type" value="Genomic_DNA"/>
</dbReference>
<evidence type="ECO:0000259" key="8">
    <source>
        <dbReference type="Pfam" id="PF17917"/>
    </source>
</evidence>
<dbReference type="Proteomes" id="UP000887013">
    <property type="component" value="Unassembled WGS sequence"/>
</dbReference>
<feature type="domain" description="Reverse transcriptase RNase H-like" evidence="8">
    <location>
        <begin position="2"/>
        <end position="90"/>
    </location>
</feature>
<organism evidence="9 10">
    <name type="scientific">Nephila pilipes</name>
    <name type="common">Giant wood spider</name>
    <name type="synonym">Nephila maculata</name>
    <dbReference type="NCBI Taxonomy" id="299642"/>
    <lineage>
        <taxon>Eukaryota</taxon>
        <taxon>Metazoa</taxon>
        <taxon>Ecdysozoa</taxon>
        <taxon>Arthropoda</taxon>
        <taxon>Chelicerata</taxon>
        <taxon>Arachnida</taxon>
        <taxon>Araneae</taxon>
        <taxon>Araneomorphae</taxon>
        <taxon>Entelegynae</taxon>
        <taxon>Araneoidea</taxon>
        <taxon>Nephilidae</taxon>
        <taxon>Nephila</taxon>
    </lineage>
</organism>
<dbReference type="PANTHER" id="PTHR37984">
    <property type="entry name" value="PROTEIN CBG26694"/>
    <property type="match status" value="1"/>
</dbReference>
<dbReference type="AlphaFoldDB" id="A0A8X6MNQ9"/>
<sequence length="95" mass="10949">MVDASDSAVGGVIQQKVIDVGKPLSFFSSRLIPTKTQYSTYDRELLAAYFTIKHFRYLLEGREFTLFIDHHPLIYDSHQNSNKASPRQLRHFDSS</sequence>
<evidence type="ECO:0000313" key="9">
    <source>
        <dbReference type="EMBL" id="GFS69968.1"/>
    </source>
</evidence>
<dbReference type="SUPFAM" id="SSF56672">
    <property type="entry name" value="DNA/RNA polymerases"/>
    <property type="match status" value="1"/>
</dbReference>
<evidence type="ECO:0000313" key="10">
    <source>
        <dbReference type="Proteomes" id="UP000887013"/>
    </source>
</evidence>
<dbReference type="OrthoDB" id="6425673at2759"/>
<name>A0A8X6MNQ9_NEPPI</name>
<proteinExistence type="predicted"/>
<reference evidence="9" key="1">
    <citation type="submission" date="2020-08" db="EMBL/GenBank/DDBJ databases">
        <title>Multicomponent nature underlies the extraordinary mechanical properties of spider dragline silk.</title>
        <authorList>
            <person name="Kono N."/>
            <person name="Nakamura H."/>
            <person name="Mori M."/>
            <person name="Yoshida Y."/>
            <person name="Ohtoshi R."/>
            <person name="Malay A.D."/>
            <person name="Moran D.A.P."/>
            <person name="Tomita M."/>
            <person name="Numata K."/>
            <person name="Arakawa K."/>
        </authorList>
    </citation>
    <scope>NUCLEOTIDE SEQUENCE</scope>
</reference>
<keyword evidence="6" id="KW-0695">RNA-directed DNA polymerase</keyword>
<evidence type="ECO:0000256" key="1">
    <source>
        <dbReference type="ARBA" id="ARBA00022679"/>
    </source>
</evidence>
<evidence type="ECO:0000256" key="6">
    <source>
        <dbReference type="ARBA" id="ARBA00022918"/>
    </source>
</evidence>
<dbReference type="CDD" id="cd09274">
    <property type="entry name" value="RNase_HI_RT_Ty3"/>
    <property type="match status" value="1"/>
</dbReference>
<dbReference type="GO" id="GO:0003964">
    <property type="term" value="F:RNA-directed DNA polymerase activity"/>
    <property type="evidence" value="ECO:0007669"/>
    <property type="project" value="UniProtKB-KW"/>
</dbReference>
<dbReference type="Gene3D" id="3.10.20.370">
    <property type="match status" value="1"/>
</dbReference>
<accession>A0A8X6MNQ9</accession>
<keyword evidence="4" id="KW-0255">Endonuclease</keyword>
<comment type="caution">
    <text evidence="9">The sequence shown here is derived from an EMBL/GenBank/DDBJ whole genome shotgun (WGS) entry which is preliminary data.</text>
</comment>
<evidence type="ECO:0000256" key="3">
    <source>
        <dbReference type="ARBA" id="ARBA00022722"/>
    </source>
</evidence>
<evidence type="ECO:0000256" key="7">
    <source>
        <dbReference type="SAM" id="MobiDB-lite"/>
    </source>
</evidence>
<keyword evidence="3" id="KW-0540">Nuclease</keyword>
<keyword evidence="2" id="KW-0548">Nucleotidyltransferase</keyword>
<dbReference type="FunFam" id="3.10.20.370:FF:000001">
    <property type="entry name" value="Retrovirus-related Pol polyprotein from transposon 17.6-like protein"/>
    <property type="match status" value="1"/>
</dbReference>
<dbReference type="GO" id="GO:0016787">
    <property type="term" value="F:hydrolase activity"/>
    <property type="evidence" value="ECO:0007669"/>
    <property type="project" value="UniProtKB-KW"/>
</dbReference>
<evidence type="ECO:0000256" key="2">
    <source>
        <dbReference type="ARBA" id="ARBA00022695"/>
    </source>
</evidence>
<feature type="region of interest" description="Disordered" evidence="7">
    <location>
        <begin position="76"/>
        <end position="95"/>
    </location>
</feature>
<dbReference type="InterPro" id="IPR041373">
    <property type="entry name" value="RT_RNaseH"/>
</dbReference>
<protein>
    <submittedName>
        <fullName evidence="9">Transposon Ty3-I Gag-Pol polyprotein</fullName>
    </submittedName>
</protein>
<keyword evidence="10" id="KW-1185">Reference proteome</keyword>
<dbReference type="Pfam" id="PF17917">
    <property type="entry name" value="RT_RNaseH"/>
    <property type="match status" value="1"/>
</dbReference>
<evidence type="ECO:0000256" key="4">
    <source>
        <dbReference type="ARBA" id="ARBA00022759"/>
    </source>
</evidence>
<dbReference type="InterPro" id="IPR050951">
    <property type="entry name" value="Retrovirus_Pol_polyprotein"/>
</dbReference>
<keyword evidence="1" id="KW-0808">Transferase</keyword>
<evidence type="ECO:0000256" key="5">
    <source>
        <dbReference type="ARBA" id="ARBA00022801"/>
    </source>
</evidence>
<dbReference type="InterPro" id="IPR043502">
    <property type="entry name" value="DNA/RNA_pol_sf"/>
</dbReference>
<keyword evidence="5" id="KW-0378">Hydrolase</keyword>
<dbReference type="PANTHER" id="PTHR37984:SF5">
    <property type="entry name" value="PROTEIN NYNRIN-LIKE"/>
    <property type="match status" value="1"/>
</dbReference>
<dbReference type="GO" id="GO:0004519">
    <property type="term" value="F:endonuclease activity"/>
    <property type="evidence" value="ECO:0007669"/>
    <property type="project" value="UniProtKB-KW"/>
</dbReference>